<protein>
    <submittedName>
        <fullName evidence="1">Uncharacterized protein</fullName>
    </submittedName>
</protein>
<reference evidence="1" key="1">
    <citation type="submission" date="2022-10" db="EMBL/GenBank/DDBJ databases">
        <title>The complete genomes of actinobacterial strains from the NBC collection.</title>
        <authorList>
            <person name="Joergensen T.S."/>
            <person name="Alvarez Arevalo M."/>
            <person name="Sterndorff E.B."/>
            <person name="Faurdal D."/>
            <person name="Vuksanovic O."/>
            <person name="Mourched A.-S."/>
            <person name="Charusanti P."/>
            <person name="Shaw S."/>
            <person name="Blin K."/>
            <person name="Weber T."/>
        </authorList>
    </citation>
    <scope>NUCLEOTIDE SEQUENCE</scope>
    <source>
        <strain evidence="1">NBC_00003</strain>
    </source>
</reference>
<dbReference type="AlphaFoldDB" id="A0AAU2VC89"/>
<proteinExistence type="predicted"/>
<dbReference type="EMBL" id="CP108318">
    <property type="protein sequence ID" value="WTW64294.1"/>
    <property type="molecule type" value="Genomic_DNA"/>
</dbReference>
<organism evidence="1">
    <name type="scientific">Streptomyces sp. NBC_00003</name>
    <dbReference type="NCBI Taxonomy" id="2903608"/>
    <lineage>
        <taxon>Bacteria</taxon>
        <taxon>Bacillati</taxon>
        <taxon>Actinomycetota</taxon>
        <taxon>Actinomycetes</taxon>
        <taxon>Kitasatosporales</taxon>
        <taxon>Streptomycetaceae</taxon>
        <taxon>Streptomyces</taxon>
    </lineage>
</organism>
<accession>A0AAU2VC89</accession>
<sequence>MLDLAAVSATDFTKPRPGLIDPAACPACALVKMIGIEVADTGDPDLAVQWIELAAIHAELGHPWDRRLAR</sequence>
<gene>
    <name evidence="1" type="ORF">OG549_28670</name>
</gene>
<name>A0AAU2VC89_9ACTN</name>
<evidence type="ECO:0000313" key="1">
    <source>
        <dbReference type="EMBL" id="WTW64294.1"/>
    </source>
</evidence>